<dbReference type="Pfam" id="PF00169">
    <property type="entry name" value="PH"/>
    <property type="match status" value="3"/>
</dbReference>
<reference evidence="9" key="3">
    <citation type="submission" date="2025-09" db="UniProtKB">
        <authorList>
            <consortium name="Ensembl"/>
        </authorList>
    </citation>
    <scope>IDENTIFICATION</scope>
</reference>
<feature type="region of interest" description="Disordered" evidence="3">
    <location>
        <begin position="320"/>
        <end position="376"/>
    </location>
</feature>
<feature type="region of interest" description="Disordered" evidence="3">
    <location>
        <begin position="546"/>
        <end position="568"/>
    </location>
</feature>
<dbReference type="SMART" id="SM00233">
    <property type="entry name" value="PH"/>
    <property type="match status" value="5"/>
</dbReference>
<dbReference type="SMART" id="SM00105">
    <property type="entry name" value="ArfGap"/>
    <property type="match status" value="1"/>
</dbReference>
<keyword evidence="10" id="KW-1185">Reference proteome</keyword>
<evidence type="ECO:0000259" key="4">
    <source>
        <dbReference type="PROSITE" id="PS50003"/>
    </source>
</evidence>
<dbReference type="SUPFAM" id="SSF48350">
    <property type="entry name" value="GTPase activation domain, GAP"/>
    <property type="match status" value="1"/>
</dbReference>
<feature type="compositionally biased region" description="Polar residues" evidence="3">
    <location>
        <begin position="136"/>
        <end position="146"/>
    </location>
</feature>
<dbReference type="PROSITE" id="PS50003">
    <property type="entry name" value="PH_DOMAIN"/>
    <property type="match status" value="5"/>
</dbReference>
<dbReference type="GeneTree" id="ENSGT00940000167169"/>
<dbReference type="Gene3D" id="2.30.29.30">
    <property type="entry name" value="Pleckstrin-homology domain (PH domain)/Phosphotyrosine-binding domain (PTB)"/>
    <property type="match status" value="5"/>
</dbReference>
<feature type="compositionally biased region" description="Basic and acidic residues" evidence="3">
    <location>
        <begin position="113"/>
        <end position="123"/>
    </location>
</feature>
<feature type="domain" description="PH" evidence="4">
    <location>
        <begin position="866"/>
        <end position="976"/>
    </location>
</feature>
<dbReference type="PROSITE" id="PS50200">
    <property type="entry name" value="RA"/>
    <property type="match status" value="1"/>
</dbReference>
<feature type="region of interest" description="Disordered" evidence="3">
    <location>
        <begin position="70"/>
        <end position="219"/>
    </location>
</feature>
<keyword evidence="2" id="KW-0863">Zinc-finger</keyword>
<evidence type="ECO:0000313" key="9">
    <source>
        <dbReference type="Ensembl" id="ENSAOCP00000072656.1"/>
    </source>
</evidence>
<dbReference type="Pfam" id="PF00536">
    <property type="entry name" value="SAM_1"/>
    <property type="match status" value="1"/>
</dbReference>
<feature type="compositionally biased region" description="Polar residues" evidence="3">
    <location>
        <begin position="155"/>
        <end position="165"/>
    </location>
</feature>
<protein>
    <recommendedName>
        <fullName evidence="11">ArfGAP with RhoGAP domain, ankyrin repeat and PH domain 2</fullName>
    </recommendedName>
</protein>
<feature type="domain" description="SAM" evidence="5">
    <location>
        <begin position="6"/>
        <end position="70"/>
    </location>
</feature>
<dbReference type="Gene3D" id="1.10.220.150">
    <property type="entry name" value="Arf GTPase activating protein"/>
    <property type="match status" value="1"/>
</dbReference>
<dbReference type="InterPro" id="IPR001660">
    <property type="entry name" value="SAM"/>
</dbReference>
<keyword evidence="2" id="KW-0479">Metal-binding</keyword>
<dbReference type="SUPFAM" id="SSF50729">
    <property type="entry name" value="PH domain-like"/>
    <property type="match status" value="5"/>
</dbReference>
<feature type="region of interest" description="Disordered" evidence="3">
    <location>
        <begin position="250"/>
        <end position="300"/>
    </location>
</feature>
<dbReference type="GO" id="GO:0005096">
    <property type="term" value="F:GTPase activator activity"/>
    <property type="evidence" value="ECO:0007669"/>
    <property type="project" value="UniProtKB-KW"/>
</dbReference>
<dbReference type="Gene3D" id="1.10.150.50">
    <property type="entry name" value="Transcription Factor, Ets-1"/>
    <property type="match status" value="1"/>
</dbReference>
<dbReference type="Gene3D" id="1.10.555.10">
    <property type="entry name" value="Rho GTPase activation protein"/>
    <property type="match status" value="1"/>
</dbReference>
<evidence type="ECO:0000256" key="1">
    <source>
        <dbReference type="ARBA" id="ARBA00022468"/>
    </source>
</evidence>
<dbReference type="SMART" id="SM00324">
    <property type="entry name" value="RhoGAP"/>
    <property type="match status" value="1"/>
</dbReference>
<dbReference type="SMART" id="SM00454">
    <property type="entry name" value="SAM"/>
    <property type="match status" value="1"/>
</dbReference>
<organism evidence="9 10">
    <name type="scientific">Amphiprion ocellaris</name>
    <name type="common">Clown anemonefish</name>
    <dbReference type="NCBI Taxonomy" id="80972"/>
    <lineage>
        <taxon>Eukaryota</taxon>
        <taxon>Metazoa</taxon>
        <taxon>Chordata</taxon>
        <taxon>Craniata</taxon>
        <taxon>Vertebrata</taxon>
        <taxon>Euteleostomi</taxon>
        <taxon>Actinopterygii</taxon>
        <taxon>Neopterygii</taxon>
        <taxon>Teleostei</taxon>
        <taxon>Neoteleostei</taxon>
        <taxon>Acanthomorphata</taxon>
        <taxon>Ovalentaria</taxon>
        <taxon>Pomacentridae</taxon>
        <taxon>Amphiprion</taxon>
    </lineage>
</organism>
<dbReference type="GO" id="GO:0007165">
    <property type="term" value="P:signal transduction"/>
    <property type="evidence" value="ECO:0007669"/>
    <property type="project" value="InterPro"/>
</dbReference>
<dbReference type="PANTHER" id="PTHR45899">
    <property type="entry name" value="RHO GTPASE ACTIVATING PROTEIN AT 15B, ISOFORM C"/>
    <property type="match status" value="1"/>
</dbReference>
<evidence type="ECO:0000259" key="6">
    <source>
        <dbReference type="PROSITE" id="PS50115"/>
    </source>
</evidence>
<keyword evidence="1" id="KW-0343">GTPase activation</keyword>
<evidence type="ECO:0000256" key="3">
    <source>
        <dbReference type="SAM" id="MobiDB-lite"/>
    </source>
</evidence>
<feature type="compositionally biased region" description="Basic and acidic residues" evidence="3">
    <location>
        <begin position="331"/>
        <end position="343"/>
    </location>
</feature>
<evidence type="ECO:0000259" key="7">
    <source>
        <dbReference type="PROSITE" id="PS50200"/>
    </source>
</evidence>
<dbReference type="Proteomes" id="UP001501940">
    <property type="component" value="Chromosome 23"/>
</dbReference>
<dbReference type="InterPro" id="IPR008936">
    <property type="entry name" value="Rho_GTPase_activation_prot"/>
</dbReference>
<dbReference type="PRINTS" id="PR00405">
    <property type="entry name" value="REVINTRACTNG"/>
</dbReference>
<reference evidence="9 10" key="1">
    <citation type="submission" date="2022-01" db="EMBL/GenBank/DDBJ databases">
        <title>A chromosome-scale genome assembly of the false clownfish, Amphiprion ocellaris.</title>
        <authorList>
            <person name="Ryu T."/>
        </authorList>
    </citation>
    <scope>NUCLEOTIDE SEQUENCE [LARGE SCALE GENOMIC DNA]</scope>
</reference>
<feature type="domain" description="PH" evidence="4">
    <location>
        <begin position="456"/>
        <end position="548"/>
    </location>
</feature>
<feature type="domain" description="Ras-associating" evidence="7">
    <location>
        <begin position="1328"/>
        <end position="1422"/>
    </location>
</feature>
<dbReference type="Pfam" id="PF00788">
    <property type="entry name" value="RA"/>
    <property type="match status" value="1"/>
</dbReference>
<feature type="domain" description="PH" evidence="4">
    <location>
        <begin position="566"/>
        <end position="655"/>
    </location>
</feature>
<dbReference type="InterPro" id="IPR000198">
    <property type="entry name" value="RhoGAP_dom"/>
</dbReference>
<feature type="domain" description="PH" evidence="4">
    <location>
        <begin position="1434"/>
        <end position="1537"/>
    </location>
</feature>
<dbReference type="InterPro" id="IPR011993">
    <property type="entry name" value="PH-like_dom_sf"/>
</dbReference>
<feature type="compositionally biased region" description="Low complexity" evidence="3">
    <location>
        <begin position="172"/>
        <end position="190"/>
    </location>
</feature>
<dbReference type="Pfam" id="PF00620">
    <property type="entry name" value="RhoGAP"/>
    <property type="match status" value="1"/>
</dbReference>
<feature type="compositionally biased region" description="Basic residues" evidence="3">
    <location>
        <begin position="93"/>
        <end position="105"/>
    </location>
</feature>
<feature type="region of interest" description="Disordered" evidence="3">
    <location>
        <begin position="1645"/>
        <end position="1669"/>
    </location>
</feature>
<evidence type="ECO:0000259" key="8">
    <source>
        <dbReference type="PROSITE" id="PS50238"/>
    </source>
</evidence>
<feature type="compositionally biased region" description="Polar residues" evidence="3">
    <location>
        <begin position="279"/>
        <end position="293"/>
    </location>
</feature>
<reference evidence="9" key="2">
    <citation type="submission" date="2025-08" db="UniProtKB">
        <authorList>
            <consortium name="Ensembl"/>
        </authorList>
    </citation>
    <scope>IDENTIFICATION</scope>
</reference>
<dbReference type="PROSITE" id="PS50115">
    <property type="entry name" value="ARFGAP"/>
    <property type="match status" value="1"/>
</dbReference>
<dbReference type="InterPro" id="IPR052227">
    <property type="entry name" value="Arf-Rho-GAP_ANK-PH_domain"/>
</dbReference>
<dbReference type="PANTHER" id="PTHR45899:SF1">
    <property type="entry name" value="ARF-GAP WITH RHO-GAP DOMAIN, ANK REPEAT AND PH DOMAIN-CONTAINING PROTEIN 2"/>
    <property type="match status" value="1"/>
</dbReference>
<proteinExistence type="predicted"/>
<feature type="domain" description="PH" evidence="4">
    <location>
        <begin position="987"/>
        <end position="1085"/>
    </location>
</feature>
<dbReference type="InterPro" id="IPR038508">
    <property type="entry name" value="ArfGAP_dom_sf"/>
</dbReference>
<dbReference type="InterPro" id="IPR013761">
    <property type="entry name" value="SAM/pointed_sf"/>
</dbReference>
<dbReference type="GO" id="GO:0005737">
    <property type="term" value="C:cytoplasm"/>
    <property type="evidence" value="ECO:0007669"/>
    <property type="project" value="TreeGrafter"/>
</dbReference>
<dbReference type="Gene3D" id="3.10.20.90">
    <property type="entry name" value="Phosphatidylinositol 3-kinase Catalytic Subunit, Chain A, domain 1"/>
    <property type="match status" value="1"/>
</dbReference>
<feature type="domain" description="Arf-GAP" evidence="6">
    <location>
        <begin position="652"/>
        <end position="785"/>
    </location>
</feature>
<name>A0AAQ6A7E3_AMPOC</name>
<evidence type="ECO:0008006" key="11">
    <source>
        <dbReference type="Google" id="ProtNLM"/>
    </source>
</evidence>
<dbReference type="Pfam" id="PF01412">
    <property type="entry name" value="ArfGap"/>
    <property type="match status" value="1"/>
</dbReference>
<dbReference type="InterPro" id="IPR001164">
    <property type="entry name" value="ArfGAP_dom"/>
</dbReference>
<sequence>MLEPPEPSQEIVEWLSTLRLPQYVSCFQQGGYQALEDCKDLTDERLLELKVLPTGHRRRILRSLEALGLKQQSGDEDEEGIENSSGPRPPVLHPRHIFLKDKRRGTSCQQKQPNDRRECDLEGSRTLPPSAGLGTETGNLPESGYQSPPKPAPRNPQNIQKSFSARSCIPASMQSSSRSSSSSSESLSTSEIPSDWEVSPEDPFLSTSDSVPSPAEVPLSGLAAEHGGFLGEMVENSIYEAQSSFKGPRLTRSYRLRHRPVPDIPYQTGVPLQDRNAPPAQTTSPERLTSSEGPTGANGIQKAALQRTLTPIAPYGETFLYNNPQSAPDQGVKDGLEKGFKDRLKPKKPRKKTPKQKGSSKKERPPAPAIPDPYGDEYSTVEECVSILPRAGVDQSFAVTPDTAAVGPAASGPKDRSLIMVDCDLYSEPADALGGVRNALPDISPYACFYGAPKPQVLKVGWLDKLSPQGNCVFQRRWVRFDGESLAYYNSDKEMYSKGMILASAIRQVRGLGDNKFEVVTSLRTFIFRAEREGERQEWMEALQTATRPPACGSHKRSDSLSHPSSTNKRGLLELRGYKGRVLVSLAGSKVRLCKTEQDFKAGLAIAEVELTAANIKDTDRRGFEINTPFKNFCFTADSEREKEEWIEAVQESISETLYDYEVVEKIWFNEANRSCADCRAPKPEWASVNLGVVICKKCAGQHRSLGPSISKVRSLKYDSSIWSNELVELFLKVGNKNANSFWAANLPLEEDLHSSASAEQRATFIRRKYRERKYRRVLEDVQDLEQLNQALCAAVVMPEVLQTMALVFSGADVMCATGDPTFSTPYLLAQRAGQKLQMEFLHQNKLSDFPRLEQWSENASPSDASLFMDGFLYISSGPAKMTLDRRGRDDMARRWCTLEGGFLSYYESERSPSAIGRMDVTEVVSLAVSNTETMTGAGAVFTVELYLQTERVLIVGAETQETQHDWIQALTKCFVPSKVEGLVRKDSELIGRLHYKEGHDLYHWRVGWFMLEGSALFFSSGDEEGEEEVLQLKQLQELTVSTHTEGEDKIQVLLMVECGRTVYIHGFSKMDFTLWHSAITLAAGTDGKALSDQQLTKNGVPIIVDSCIAFVTQYGLCQEGVYQRPGDPGRVSLLLEDFTRDARNVKLRKKEHQLEDVTDTLKSFLSQAEDALLTKELYPYWVSALDEKDEGQRVKKYSAFIESLPKINRSTLDALLQHLYRIQQCSHLNRMPSEKLASVFSSCLFQTQGQTPQEISVVHDLISNYVTLFSVNEEQVQQMERENSFITRWNDKKDTTMHLENIFKPTAHWKLTPKESLSVVMKFSPAGDLIFEVYLEKKEPEKCCLIKVSPSMRPTELAETALSMKNVTFNADDFWTTFEVIENGELERPLHHSEKILEQVLEWSSLDCPSSAFLVIKKFAEAKRVADGKDQGQFIKSDYLKFSDGSSKLLSGHRFQDKYVVLRAEKLLLYRDIKSAKAEKSVQLKCVKCYLGLKKKLKPPTNWGFTVYTDKQQWHFCCDKRETQVSWVTGIIRMTYGSDLYLWTSKEDDKSSRGGAVTESSKVPPHNHNPSRLLTDRRTSLGERDQRAIKDAGLRLKASTLAICPKPKDLLKAPEAPNRRGSMDICLPQRLPSPSLSRHLQPMPLPPPPHGGCKTLGKRPVLGGEGMMPSNLLNELNSVLSKTGRKSDD</sequence>
<keyword evidence="2" id="KW-0862">Zinc</keyword>
<accession>A0AAQ6A7E3</accession>
<evidence type="ECO:0000256" key="2">
    <source>
        <dbReference type="PROSITE-ProRule" id="PRU00288"/>
    </source>
</evidence>
<dbReference type="InterPro" id="IPR037278">
    <property type="entry name" value="ARFGAP/RecO"/>
</dbReference>
<feature type="domain" description="Rho-GAP" evidence="8">
    <location>
        <begin position="1089"/>
        <end position="1270"/>
    </location>
</feature>
<dbReference type="GO" id="GO:0008270">
    <property type="term" value="F:zinc ion binding"/>
    <property type="evidence" value="ECO:0007669"/>
    <property type="project" value="UniProtKB-KW"/>
</dbReference>
<evidence type="ECO:0000259" key="5">
    <source>
        <dbReference type="PROSITE" id="PS50105"/>
    </source>
</evidence>
<evidence type="ECO:0000313" key="10">
    <source>
        <dbReference type="Proteomes" id="UP001501940"/>
    </source>
</evidence>
<dbReference type="PROSITE" id="PS50238">
    <property type="entry name" value="RHOGAP"/>
    <property type="match status" value="1"/>
</dbReference>
<feature type="compositionally biased region" description="Basic residues" evidence="3">
    <location>
        <begin position="344"/>
        <end position="359"/>
    </location>
</feature>
<feature type="region of interest" description="Disordered" evidence="3">
    <location>
        <begin position="1550"/>
        <end position="1583"/>
    </location>
</feature>
<dbReference type="InterPro" id="IPR001849">
    <property type="entry name" value="PH_domain"/>
</dbReference>
<dbReference type="SUPFAM" id="SSF47769">
    <property type="entry name" value="SAM/Pointed domain"/>
    <property type="match status" value="1"/>
</dbReference>
<dbReference type="PROSITE" id="PS50105">
    <property type="entry name" value="SAM_DOMAIN"/>
    <property type="match status" value="1"/>
</dbReference>
<dbReference type="InterPro" id="IPR000159">
    <property type="entry name" value="RA_dom"/>
</dbReference>
<dbReference type="GO" id="GO:0005547">
    <property type="term" value="F:phosphatidylinositol-3,4,5-trisphosphate binding"/>
    <property type="evidence" value="ECO:0007669"/>
    <property type="project" value="TreeGrafter"/>
</dbReference>
<dbReference type="SUPFAM" id="SSF57863">
    <property type="entry name" value="ArfGap/RecO-like zinc finger"/>
    <property type="match status" value="1"/>
</dbReference>
<dbReference type="Ensembl" id="ENSAOCT00000052516.1">
    <property type="protein sequence ID" value="ENSAOCP00000072656.1"/>
    <property type="gene ID" value="ENSAOCG00000001894.2"/>
</dbReference>